<evidence type="ECO:0000313" key="4">
    <source>
        <dbReference type="Proteomes" id="UP000636479"/>
    </source>
</evidence>
<keyword evidence="2" id="KW-1133">Transmembrane helix</keyword>
<gene>
    <name evidence="3" type="ORF">MIND_00555300</name>
</gene>
<dbReference type="EMBL" id="JACAZF010000004">
    <property type="protein sequence ID" value="KAF7307601.1"/>
    <property type="molecule type" value="Genomic_DNA"/>
</dbReference>
<feature type="region of interest" description="Disordered" evidence="1">
    <location>
        <begin position="320"/>
        <end position="348"/>
    </location>
</feature>
<evidence type="ECO:0000256" key="1">
    <source>
        <dbReference type="SAM" id="MobiDB-lite"/>
    </source>
</evidence>
<accession>A0A8H6SZN4</accession>
<evidence type="ECO:0000313" key="3">
    <source>
        <dbReference type="EMBL" id="KAF7307601.1"/>
    </source>
</evidence>
<reference evidence="3" key="1">
    <citation type="submission" date="2020-05" db="EMBL/GenBank/DDBJ databases">
        <title>Mycena genomes resolve the evolution of fungal bioluminescence.</title>
        <authorList>
            <person name="Tsai I.J."/>
        </authorList>
    </citation>
    <scope>NUCLEOTIDE SEQUENCE</scope>
    <source>
        <strain evidence="3">171206Taipei</strain>
    </source>
</reference>
<feature type="compositionally biased region" description="Low complexity" evidence="1">
    <location>
        <begin position="79"/>
        <end position="96"/>
    </location>
</feature>
<feature type="compositionally biased region" description="Polar residues" evidence="1">
    <location>
        <begin position="335"/>
        <end position="348"/>
    </location>
</feature>
<feature type="region of interest" description="Disordered" evidence="1">
    <location>
        <begin position="427"/>
        <end position="478"/>
    </location>
</feature>
<protein>
    <submittedName>
        <fullName evidence="3">Uncharacterized protein</fullName>
    </submittedName>
</protein>
<dbReference type="OrthoDB" id="3066834at2759"/>
<feature type="region of interest" description="Disordered" evidence="1">
    <location>
        <begin position="79"/>
        <end position="124"/>
    </location>
</feature>
<name>A0A8H6SZN4_9AGAR</name>
<keyword evidence="4" id="KW-1185">Reference proteome</keyword>
<dbReference type="GeneID" id="59344844"/>
<proteinExistence type="predicted"/>
<sequence length="478" mass="50068">MQLLTPQLERRSAKWRQVIEPSPVASSSSVTLEVLSSALPCSSSLRPIPVYGTPVVIGGSSSSSIPVNGATLTIVFPHASASSSSPDSESDSIPGSQNRPAEVPGSFSSANPSSSSGLDPDATGSASEHIFSFTLIPPGFPLPHSPSVSTATSTAAGRLVAPDTLSPIPTTSSLSTRSKTASNVISFSLNSYGQNGIATSTGASPTESDPASGNSISQSSHPKRKVAGAAVGAIFALVLGTILAVWAYRRWSHGRARLSKTWISSPLLHDASDFPDDAYSPVNKRRSRTSATPRMTQVEPRLLSEGFLGRPVSLHARDGEMASANDPNSHLDADTWSTPTEPPAVQTTDSDVAVAPWLASDANDSTSKLPPTQPLRISAKGFMRRIRGRPSMGRATRGLMTSLSPVPESPISTPAMSIVTSMHRHPVDLNDSDNGSVSVRETDSNWSGDASSLRHEPGSKPAHFPPWIRRTIGNSTSG</sequence>
<dbReference type="Proteomes" id="UP000636479">
    <property type="component" value="Unassembled WGS sequence"/>
</dbReference>
<feature type="compositionally biased region" description="Low complexity" evidence="1">
    <location>
        <begin position="106"/>
        <end position="116"/>
    </location>
</feature>
<organism evidence="3 4">
    <name type="scientific">Mycena indigotica</name>
    <dbReference type="NCBI Taxonomy" id="2126181"/>
    <lineage>
        <taxon>Eukaryota</taxon>
        <taxon>Fungi</taxon>
        <taxon>Dikarya</taxon>
        <taxon>Basidiomycota</taxon>
        <taxon>Agaricomycotina</taxon>
        <taxon>Agaricomycetes</taxon>
        <taxon>Agaricomycetidae</taxon>
        <taxon>Agaricales</taxon>
        <taxon>Marasmiineae</taxon>
        <taxon>Mycenaceae</taxon>
        <taxon>Mycena</taxon>
    </lineage>
</organism>
<dbReference type="RefSeq" id="XP_037222620.1">
    <property type="nucleotide sequence ID" value="XM_037362328.1"/>
</dbReference>
<feature type="transmembrane region" description="Helical" evidence="2">
    <location>
        <begin position="226"/>
        <end position="248"/>
    </location>
</feature>
<keyword evidence="2" id="KW-0472">Membrane</keyword>
<feature type="region of interest" description="Disordered" evidence="1">
    <location>
        <begin position="198"/>
        <end position="220"/>
    </location>
</feature>
<comment type="caution">
    <text evidence="3">The sequence shown here is derived from an EMBL/GenBank/DDBJ whole genome shotgun (WGS) entry which is preliminary data.</text>
</comment>
<evidence type="ECO:0000256" key="2">
    <source>
        <dbReference type="SAM" id="Phobius"/>
    </source>
</evidence>
<feature type="compositionally biased region" description="Polar residues" evidence="1">
    <location>
        <begin position="432"/>
        <end position="450"/>
    </location>
</feature>
<dbReference type="AlphaFoldDB" id="A0A8H6SZN4"/>
<keyword evidence="2" id="KW-0812">Transmembrane</keyword>